<dbReference type="PANTHER" id="PTHR30185">
    <property type="entry name" value="CRYPTIC BETA-GLUCOSIDE BGL OPERON ANTITERMINATOR"/>
    <property type="match status" value="1"/>
</dbReference>
<gene>
    <name evidence="4" type="ORF">RAK27_18845</name>
</gene>
<comment type="caution">
    <text evidence="4">The sequence shown here is derived from an EMBL/GenBank/DDBJ whole genome shotgun (WGS) entry which is preliminary data.</text>
</comment>
<dbReference type="EMBL" id="JAVBVO010000024">
    <property type="protein sequence ID" value="MDZ5760704.1"/>
    <property type="molecule type" value="Genomic_DNA"/>
</dbReference>
<evidence type="ECO:0000313" key="4">
    <source>
        <dbReference type="EMBL" id="MDZ5760704.1"/>
    </source>
</evidence>
<feature type="domain" description="Mga helix-turn-helix" evidence="3">
    <location>
        <begin position="85"/>
        <end position="162"/>
    </location>
</feature>
<keyword evidence="1" id="KW-0805">Transcription regulation</keyword>
<dbReference type="Proteomes" id="UP001290462">
    <property type="component" value="Unassembled WGS sequence"/>
</dbReference>
<evidence type="ECO:0000313" key="5">
    <source>
        <dbReference type="Proteomes" id="UP001290462"/>
    </source>
</evidence>
<dbReference type="RefSeq" id="WP_322809858.1">
    <property type="nucleotide sequence ID" value="NZ_JAVBVO010000024.1"/>
</dbReference>
<organism evidence="4 5">
    <name type="scientific">Carnobacterium maltaromaticum</name>
    <name type="common">Carnobacterium piscicola</name>
    <dbReference type="NCBI Taxonomy" id="2751"/>
    <lineage>
        <taxon>Bacteria</taxon>
        <taxon>Bacillati</taxon>
        <taxon>Bacillota</taxon>
        <taxon>Bacilli</taxon>
        <taxon>Lactobacillales</taxon>
        <taxon>Carnobacteriaceae</taxon>
        <taxon>Carnobacterium</taxon>
    </lineage>
</organism>
<dbReference type="InterPro" id="IPR050661">
    <property type="entry name" value="BglG_antiterminators"/>
</dbReference>
<dbReference type="AlphaFoldDB" id="A0AAW9JZF8"/>
<reference evidence="4" key="1">
    <citation type="submission" date="2023-08" db="EMBL/GenBank/DDBJ databases">
        <title>Genomic characterization of piscicolin 126 produced by Carnobacterium maltaromaticum CM22 strain isolated from salmon (Salmo salar).</title>
        <authorList>
            <person name="Gonzalez-Gragera E."/>
            <person name="Garcia-Lopez J.D."/>
            <person name="Teso-Perez C."/>
            <person name="Gimenez-Hernandez I."/>
            <person name="Peralta-Sanchez J.M."/>
            <person name="Valdivia E."/>
            <person name="Montalban-Lopez M."/>
            <person name="Martin-Platero A.M."/>
            <person name="Banos A."/>
            <person name="Martinez-Bueno M."/>
        </authorList>
    </citation>
    <scope>NUCLEOTIDE SEQUENCE</scope>
    <source>
        <strain evidence="4">CM22</strain>
    </source>
</reference>
<dbReference type="PANTHER" id="PTHR30185:SF18">
    <property type="entry name" value="TRANSCRIPTIONAL REGULATOR MTLR"/>
    <property type="match status" value="1"/>
</dbReference>
<evidence type="ECO:0000256" key="1">
    <source>
        <dbReference type="ARBA" id="ARBA00023015"/>
    </source>
</evidence>
<protein>
    <submittedName>
        <fullName evidence="4">Helix-turn-helix domain-containing protein</fullName>
    </submittedName>
</protein>
<evidence type="ECO:0000259" key="3">
    <source>
        <dbReference type="Pfam" id="PF05043"/>
    </source>
</evidence>
<dbReference type="InterPro" id="IPR007737">
    <property type="entry name" value="Mga_HTH"/>
</dbReference>
<keyword evidence="2" id="KW-0804">Transcription</keyword>
<proteinExistence type="predicted"/>
<sequence length="503" mass="59699">MKSLLELHELREYNLLSLLFEEERWWTVEELTKVLVCSNNVIYRAKKSINSFFIANGNELEIISQKGKGLLLKKYSDTTLIKYKSIYIQKCISYKMIDIIFRNPGITIERLANQLYISNATTYRKISIITNFLKSNGLILKKNKLLISGNTALIREVMYNIYWSISASGLWPFLSIPKNVVEYRLNEVMQHSIQFFSESEKIQLTYRFAINLVHYQQKHFISEKTPFGLVDPIRKQYLNPSLETLIGNLPIRVKSLEKSYLTSVFCSYPITNKIYFDYSSVVKWHKKNNTLAYQLTFDFLNELQNFYKKETLVNNDKLVYQFICISIYSLSFPKMFSITDNTQKLLNWFMNINYSFYTVLKKITFELHEMEQYKGKLFTPYYFLYNSLIILTNFYTIQNWDISLNIRIHCTQDSLSERLLKGELLTRFKDWVTVFTTADIIHSKKKLESFDLIISDRIDLLTSSSLPKEKTFSWNFPPTESEWVDLKKRLENIRLKKNLYFDN</sequence>
<accession>A0AAW9JZF8</accession>
<evidence type="ECO:0000256" key="2">
    <source>
        <dbReference type="ARBA" id="ARBA00023163"/>
    </source>
</evidence>
<dbReference type="Pfam" id="PF05043">
    <property type="entry name" value="Mga"/>
    <property type="match status" value="1"/>
</dbReference>
<name>A0AAW9JZF8_CARML</name>